<sequence length="506" mass="56219">MFKPTNNTFTSSINANLNKIKSKVLITAKELPLKSGTTTEDIFAPIAQQPWAMWLDSGNSDHIDSRYDILVWQPIVTLTSKGNSTDIYFPKSKNTVKSTDDPLLLLKQLQLQIFNPPKSPHESLPFLGGALGYFSYDLGRRFERLPNIAKQDIDLPDMAVGLYDRAVIFDSISAQFYLVCPDDERNEIESTLVNSMISSNETLNSLKNEEETKHFQLTSNWQSNMDKAGYLDKFNQVQNYLLSGDCYQINLAQRFSAQYQGDEFEAYLALKSANKAPFSAFIRLENAAILSVSPERFLQLSQGKVQSKPIKGTMPRSDDKVQDTKNAEILRHSSKDNAENLMIVDLLRNDISKSCQAGSVKVPKLFDIESFPAVHHLVSTVEGSLASDKHATDLLRGAFPGGSITGAPKIRAMEIIEELEPHRRSVYCGSIGYLSNCGTMDTSITIRTLICQPSDISANASETDEKTIHCWAGGGLVADSTAESEYQETFDKVNCILPVLSKLNQV</sequence>
<protein>
    <recommendedName>
        <fullName evidence="1">aminodeoxychorismate synthase</fullName>
        <ecNumber evidence="1">2.6.1.85</ecNumber>
    </recommendedName>
</protein>
<dbReference type="EC" id="2.6.1.85" evidence="1"/>
<evidence type="ECO:0000313" key="6">
    <source>
        <dbReference type="Proteomes" id="UP000029843"/>
    </source>
</evidence>
<accession>A0A099KS59</accession>
<dbReference type="InterPro" id="IPR019999">
    <property type="entry name" value="Anth_synth_I-like"/>
</dbReference>
<dbReference type="EMBL" id="JQED01000015">
    <property type="protein sequence ID" value="KGJ93040.1"/>
    <property type="molecule type" value="Genomic_DNA"/>
</dbReference>
<dbReference type="InterPro" id="IPR005802">
    <property type="entry name" value="ADC_synth_comp_1"/>
</dbReference>
<dbReference type="PATRIC" id="fig|28229.4.peg.1535"/>
<keyword evidence="5" id="KW-0032">Aminotransferase</keyword>
<evidence type="ECO:0000313" key="5">
    <source>
        <dbReference type="EMBL" id="KGJ93040.1"/>
    </source>
</evidence>
<dbReference type="InterPro" id="IPR005801">
    <property type="entry name" value="ADC_synthase"/>
</dbReference>
<dbReference type="PRINTS" id="PR00095">
    <property type="entry name" value="ANTSNTHASEI"/>
</dbReference>
<dbReference type="NCBIfam" id="TIGR00553">
    <property type="entry name" value="pabB"/>
    <property type="match status" value="1"/>
</dbReference>
<gene>
    <name evidence="5" type="ORF">ND2E_2506</name>
</gene>
<name>A0A099KS59_COLPS</name>
<dbReference type="PANTHER" id="PTHR11236">
    <property type="entry name" value="AMINOBENZOATE/ANTHRANILATE SYNTHASE"/>
    <property type="match status" value="1"/>
</dbReference>
<dbReference type="GO" id="GO:0046820">
    <property type="term" value="F:4-amino-4-deoxychorismate synthase activity"/>
    <property type="evidence" value="ECO:0007669"/>
    <property type="project" value="UniProtKB-EC"/>
</dbReference>
<feature type="domain" description="Chorismate-utilising enzyme C-terminal" evidence="3">
    <location>
        <begin position="227"/>
        <end position="492"/>
    </location>
</feature>
<dbReference type="Gene3D" id="3.60.120.10">
    <property type="entry name" value="Anthranilate synthase"/>
    <property type="match status" value="1"/>
</dbReference>
<evidence type="ECO:0000256" key="1">
    <source>
        <dbReference type="ARBA" id="ARBA00013139"/>
    </source>
</evidence>
<evidence type="ECO:0000259" key="3">
    <source>
        <dbReference type="Pfam" id="PF00425"/>
    </source>
</evidence>
<dbReference type="PANTHER" id="PTHR11236:SF50">
    <property type="entry name" value="AMINODEOXYCHORISMATE SYNTHASE COMPONENT 1"/>
    <property type="match status" value="1"/>
</dbReference>
<proteinExistence type="predicted"/>
<feature type="domain" description="Anthranilate synthase component I N-terminal" evidence="4">
    <location>
        <begin position="38"/>
        <end position="178"/>
    </location>
</feature>
<evidence type="ECO:0000259" key="4">
    <source>
        <dbReference type="Pfam" id="PF04715"/>
    </source>
</evidence>
<dbReference type="Pfam" id="PF04715">
    <property type="entry name" value="Anth_synt_I_N"/>
    <property type="match status" value="1"/>
</dbReference>
<dbReference type="AlphaFoldDB" id="A0A099KS59"/>
<dbReference type="SUPFAM" id="SSF56322">
    <property type="entry name" value="ADC synthase"/>
    <property type="match status" value="1"/>
</dbReference>
<dbReference type="Pfam" id="PF00425">
    <property type="entry name" value="Chorismate_bind"/>
    <property type="match status" value="1"/>
</dbReference>
<organism evidence="5 6">
    <name type="scientific">Colwellia psychrerythraea</name>
    <name type="common">Vibrio psychroerythus</name>
    <dbReference type="NCBI Taxonomy" id="28229"/>
    <lineage>
        <taxon>Bacteria</taxon>
        <taxon>Pseudomonadati</taxon>
        <taxon>Pseudomonadota</taxon>
        <taxon>Gammaproteobacteria</taxon>
        <taxon>Alteromonadales</taxon>
        <taxon>Colwelliaceae</taxon>
        <taxon>Colwellia</taxon>
    </lineage>
</organism>
<dbReference type="InterPro" id="IPR006805">
    <property type="entry name" value="Anth_synth_I_N"/>
</dbReference>
<dbReference type="Proteomes" id="UP000029843">
    <property type="component" value="Unassembled WGS sequence"/>
</dbReference>
<comment type="caution">
    <text evidence="5">The sequence shown here is derived from an EMBL/GenBank/DDBJ whole genome shotgun (WGS) entry which is preliminary data.</text>
</comment>
<evidence type="ECO:0000256" key="2">
    <source>
        <dbReference type="ARBA" id="ARBA00022679"/>
    </source>
</evidence>
<keyword evidence="2 5" id="KW-0808">Transferase</keyword>
<dbReference type="GO" id="GO:0000162">
    <property type="term" value="P:L-tryptophan biosynthetic process"/>
    <property type="evidence" value="ECO:0007669"/>
    <property type="project" value="TreeGrafter"/>
</dbReference>
<dbReference type="InterPro" id="IPR015890">
    <property type="entry name" value="Chorismate_C"/>
</dbReference>
<dbReference type="GO" id="GO:0009396">
    <property type="term" value="P:folic acid-containing compound biosynthetic process"/>
    <property type="evidence" value="ECO:0007669"/>
    <property type="project" value="InterPro"/>
</dbReference>
<reference evidence="5 6" key="1">
    <citation type="submission" date="2014-08" db="EMBL/GenBank/DDBJ databases">
        <title>Genomic and Phenotypic Diversity of Colwellia psychrerythraea strains from Disparate Marine Basins.</title>
        <authorList>
            <person name="Techtmann S.M."/>
            <person name="Stelling S.C."/>
            <person name="Utturkar S.M."/>
            <person name="Alshibli N."/>
            <person name="Harris A."/>
            <person name="Brown S.D."/>
            <person name="Hazen T.C."/>
        </authorList>
    </citation>
    <scope>NUCLEOTIDE SEQUENCE [LARGE SCALE GENOMIC DNA]</scope>
    <source>
        <strain evidence="5 6">ND2E</strain>
    </source>
</reference>